<evidence type="ECO:0000313" key="4">
    <source>
        <dbReference type="EMBL" id="CAF5042817.1"/>
    </source>
</evidence>
<dbReference type="Proteomes" id="UP000676336">
    <property type="component" value="Unassembled WGS sequence"/>
</dbReference>
<evidence type="ECO:0000313" key="2">
    <source>
        <dbReference type="EMBL" id="CAF4613811.1"/>
    </source>
</evidence>
<feature type="non-terminal residue" evidence="4">
    <location>
        <position position="74"/>
    </location>
</feature>
<keyword evidence="1" id="KW-0732">Signal</keyword>
<accession>A0A8S3E3A9</accession>
<dbReference type="Proteomes" id="UP000681720">
    <property type="component" value="Unassembled WGS sequence"/>
</dbReference>
<dbReference type="EMBL" id="CAJOBI010221596">
    <property type="protein sequence ID" value="CAF5042817.1"/>
    <property type="molecule type" value="Genomic_DNA"/>
</dbReference>
<proteinExistence type="predicted"/>
<dbReference type="AlphaFoldDB" id="A0A8S3E3A9"/>
<evidence type="ECO:0000313" key="3">
    <source>
        <dbReference type="EMBL" id="CAF4953989.1"/>
    </source>
</evidence>
<dbReference type="EMBL" id="CAJOBJ010191201">
    <property type="protein sequence ID" value="CAF4953989.1"/>
    <property type="molecule type" value="Genomic_DNA"/>
</dbReference>
<sequence length="74" mass="8454">MFLSYALVFFPLISFTYSQTIINVAIIDDNDYPTGVLDIAIPNVTVCDRQGLILRIRWINSSHSLTNVMDQLEF</sequence>
<reference evidence="4" key="1">
    <citation type="submission" date="2021-02" db="EMBL/GenBank/DDBJ databases">
        <authorList>
            <person name="Nowell W R."/>
        </authorList>
    </citation>
    <scope>NUCLEOTIDE SEQUENCE</scope>
</reference>
<evidence type="ECO:0000256" key="1">
    <source>
        <dbReference type="SAM" id="SignalP"/>
    </source>
</evidence>
<feature type="chain" id="PRO_5036434780" evidence="1">
    <location>
        <begin position="19"/>
        <end position="74"/>
    </location>
</feature>
<gene>
    <name evidence="3" type="ORF">GIL414_LOCUS54478</name>
    <name evidence="5" type="ORF">GIL414_LOCUS83092</name>
    <name evidence="2" type="ORF">SMN809_LOCUS39598</name>
    <name evidence="4" type="ORF">SMN809_LOCUS58737</name>
</gene>
<comment type="caution">
    <text evidence="4">The sequence shown here is derived from an EMBL/GenBank/DDBJ whole genome shotgun (WGS) entry which is preliminary data.</text>
</comment>
<dbReference type="EMBL" id="CAJOBI010106753">
    <property type="protein sequence ID" value="CAF4613811.1"/>
    <property type="molecule type" value="Genomic_DNA"/>
</dbReference>
<evidence type="ECO:0000313" key="6">
    <source>
        <dbReference type="Proteomes" id="UP000676336"/>
    </source>
</evidence>
<protein>
    <submittedName>
        <fullName evidence="4">Uncharacterized protein</fullName>
    </submittedName>
</protein>
<dbReference type="EMBL" id="CAJOBJ010361988">
    <property type="protein sequence ID" value="CAF5218692.1"/>
    <property type="molecule type" value="Genomic_DNA"/>
</dbReference>
<evidence type="ECO:0000313" key="5">
    <source>
        <dbReference type="EMBL" id="CAF5218692.1"/>
    </source>
</evidence>
<organism evidence="4 6">
    <name type="scientific">Rotaria magnacalcarata</name>
    <dbReference type="NCBI Taxonomy" id="392030"/>
    <lineage>
        <taxon>Eukaryota</taxon>
        <taxon>Metazoa</taxon>
        <taxon>Spiralia</taxon>
        <taxon>Gnathifera</taxon>
        <taxon>Rotifera</taxon>
        <taxon>Eurotatoria</taxon>
        <taxon>Bdelloidea</taxon>
        <taxon>Philodinida</taxon>
        <taxon>Philodinidae</taxon>
        <taxon>Rotaria</taxon>
    </lineage>
</organism>
<name>A0A8S3E3A9_9BILA</name>
<feature type="signal peptide" evidence="1">
    <location>
        <begin position="1"/>
        <end position="18"/>
    </location>
</feature>